<dbReference type="Proteomes" id="UP000708148">
    <property type="component" value="Unassembled WGS sequence"/>
</dbReference>
<evidence type="ECO:0000313" key="2">
    <source>
        <dbReference type="Proteomes" id="UP000708148"/>
    </source>
</evidence>
<gene>
    <name evidence="1" type="ORF">OSTQU699_LOCUS2831</name>
</gene>
<keyword evidence="2" id="KW-1185">Reference proteome</keyword>
<proteinExistence type="predicted"/>
<comment type="caution">
    <text evidence="1">The sequence shown here is derived from an EMBL/GenBank/DDBJ whole genome shotgun (WGS) entry which is preliminary data.</text>
</comment>
<sequence>MNGRPNSTLSLIPHPKLQTLRSQKGDPKGSSLDEVSMTLCCLLNCWLVFVVSLDDGMELLSSRRRGGEVDVCFGQHDLVGCCADGWPVSCHTDLQLQDIALGELS</sequence>
<name>A0A8S1ITZ7_9CHLO</name>
<evidence type="ECO:0000313" key="1">
    <source>
        <dbReference type="EMBL" id="CAD7697470.1"/>
    </source>
</evidence>
<dbReference type="AlphaFoldDB" id="A0A8S1ITZ7"/>
<accession>A0A8S1ITZ7</accession>
<dbReference type="EMBL" id="CAJHUC010000663">
    <property type="protein sequence ID" value="CAD7697470.1"/>
    <property type="molecule type" value="Genomic_DNA"/>
</dbReference>
<organism evidence="1 2">
    <name type="scientific">Ostreobium quekettii</name>
    <dbReference type="NCBI Taxonomy" id="121088"/>
    <lineage>
        <taxon>Eukaryota</taxon>
        <taxon>Viridiplantae</taxon>
        <taxon>Chlorophyta</taxon>
        <taxon>core chlorophytes</taxon>
        <taxon>Ulvophyceae</taxon>
        <taxon>TCBD clade</taxon>
        <taxon>Bryopsidales</taxon>
        <taxon>Ostreobineae</taxon>
        <taxon>Ostreobiaceae</taxon>
        <taxon>Ostreobium</taxon>
    </lineage>
</organism>
<reference evidence="1" key="1">
    <citation type="submission" date="2020-12" db="EMBL/GenBank/DDBJ databases">
        <authorList>
            <person name="Iha C."/>
        </authorList>
    </citation>
    <scope>NUCLEOTIDE SEQUENCE</scope>
</reference>
<protein>
    <submittedName>
        <fullName evidence="1">Uncharacterized protein</fullName>
    </submittedName>
</protein>